<evidence type="ECO:0000256" key="1">
    <source>
        <dbReference type="SAM" id="Phobius"/>
    </source>
</evidence>
<keyword evidence="1" id="KW-1133">Transmembrane helix</keyword>
<organism evidence="2 3">
    <name type="scientific">Verticiella sediminum</name>
    <dbReference type="NCBI Taxonomy" id="1247510"/>
    <lineage>
        <taxon>Bacteria</taxon>
        <taxon>Pseudomonadati</taxon>
        <taxon>Pseudomonadota</taxon>
        <taxon>Betaproteobacteria</taxon>
        <taxon>Burkholderiales</taxon>
        <taxon>Alcaligenaceae</taxon>
        <taxon>Verticiella</taxon>
    </lineage>
</organism>
<feature type="transmembrane region" description="Helical" evidence="1">
    <location>
        <begin position="9"/>
        <end position="30"/>
    </location>
</feature>
<dbReference type="OrthoDB" id="370375at2"/>
<dbReference type="InterPro" id="IPR021218">
    <property type="entry name" value="DUF2784"/>
</dbReference>
<proteinExistence type="predicted"/>
<feature type="transmembrane region" description="Helical" evidence="1">
    <location>
        <begin position="95"/>
        <end position="114"/>
    </location>
</feature>
<keyword evidence="3" id="KW-1185">Reference proteome</keyword>
<comment type="caution">
    <text evidence="2">The sequence shown here is derived from an EMBL/GenBank/DDBJ whole genome shotgun (WGS) entry which is preliminary data.</text>
</comment>
<reference evidence="2 3" key="1">
    <citation type="submission" date="2019-07" db="EMBL/GenBank/DDBJ databases">
        <title>Qingshengfaniella alkalisoli gen. nov., sp. nov., isolated from saline soil.</title>
        <authorList>
            <person name="Xu L."/>
            <person name="Huang X.-X."/>
            <person name="Sun J.-Q."/>
        </authorList>
    </citation>
    <scope>NUCLEOTIDE SEQUENCE [LARGE SCALE GENOMIC DNA]</scope>
    <source>
        <strain evidence="2 3">DSM 27279</strain>
    </source>
</reference>
<dbReference type="RefSeq" id="WP_143948775.1">
    <property type="nucleotide sequence ID" value="NZ_BAABMB010000006.1"/>
</dbReference>
<dbReference type="Pfam" id="PF10861">
    <property type="entry name" value="DUF2784"/>
    <property type="match status" value="1"/>
</dbReference>
<accession>A0A556ALV2</accession>
<name>A0A556ALV2_9BURK</name>
<feature type="transmembrane region" description="Helical" evidence="1">
    <location>
        <begin position="42"/>
        <end position="60"/>
    </location>
</feature>
<evidence type="ECO:0000313" key="2">
    <source>
        <dbReference type="EMBL" id="TSH93874.1"/>
    </source>
</evidence>
<dbReference type="EMBL" id="VLTJ01000026">
    <property type="protein sequence ID" value="TSH93874.1"/>
    <property type="molecule type" value="Genomic_DNA"/>
</dbReference>
<gene>
    <name evidence="2" type="ORF">FOZ76_13375</name>
</gene>
<keyword evidence="1" id="KW-0812">Transmembrane</keyword>
<sequence length="131" mass="14538">MIYRILADLVLLVHALFIVFAVFGGLLGFWRRWVVWLHLPAMAWGALVVAMGWVCPLTPLETSLRQMAGQQAYGGSFIEHYLLLMIYPPGLTRSVQALLAALLIGGNAAVYLVLCRRWRGSPKKSAGASRR</sequence>
<evidence type="ECO:0000313" key="3">
    <source>
        <dbReference type="Proteomes" id="UP000318405"/>
    </source>
</evidence>
<dbReference type="Proteomes" id="UP000318405">
    <property type="component" value="Unassembled WGS sequence"/>
</dbReference>
<keyword evidence="1" id="KW-0472">Membrane</keyword>
<dbReference type="AlphaFoldDB" id="A0A556ALV2"/>
<protein>
    <submittedName>
        <fullName evidence="2">DUF2784 domain-containing protein</fullName>
    </submittedName>
</protein>